<evidence type="ECO:0000256" key="1">
    <source>
        <dbReference type="ARBA" id="ARBA00022741"/>
    </source>
</evidence>
<evidence type="ECO:0000256" key="2">
    <source>
        <dbReference type="ARBA" id="ARBA00022801"/>
    </source>
</evidence>
<evidence type="ECO:0000313" key="9">
    <source>
        <dbReference type="Proteomes" id="UP000278807"/>
    </source>
</evidence>
<evidence type="ECO:0000256" key="3">
    <source>
        <dbReference type="ARBA" id="ARBA00022840"/>
    </source>
</evidence>
<dbReference type="PROSITE" id="PS51192">
    <property type="entry name" value="HELICASE_ATP_BIND_1"/>
    <property type="match status" value="1"/>
</dbReference>
<keyword evidence="5" id="KW-0347">Helicase</keyword>
<dbReference type="SUPFAM" id="SSF52540">
    <property type="entry name" value="P-loop containing nucleoside triphosphate hydrolases"/>
    <property type="match status" value="2"/>
</dbReference>
<dbReference type="GO" id="GO:0005524">
    <property type="term" value="F:ATP binding"/>
    <property type="evidence" value="ECO:0007669"/>
    <property type="project" value="UniProtKB-UniRule"/>
</dbReference>
<feature type="domain" description="Helicase C-terminal" evidence="7">
    <location>
        <begin position="351"/>
        <end position="493"/>
    </location>
</feature>
<keyword evidence="2 5" id="KW-0378">Hydrolase</keyword>
<dbReference type="InterPro" id="IPR027417">
    <property type="entry name" value="P-loop_NTPase"/>
</dbReference>
<dbReference type="Pfam" id="PF00270">
    <property type="entry name" value="DEAD"/>
    <property type="match status" value="1"/>
</dbReference>
<dbReference type="GO" id="GO:0016787">
    <property type="term" value="F:hydrolase activity"/>
    <property type="evidence" value="ECO:0007669"/>
    <property type="project" value="UniProtKB-KW"/>
</dbReference>
<evidence type="ECO:0000259" key="6">
    <source>
        <dbReference type="PROSITE" id="PS51192"/>
    </source>
</evidence>
<dbReference type="SMART" id="SM00490">
    <property type="entry name" value="HELICc"/>
    <property type="match status" value="1"/>
</dbReference>
<feature type="domain" description="Helicase ATP-binding" evidence="6">
    <location>
        <begin position="96"/>
        <end position="310"/>
    </location>
</feature>
<proteinExistence type="inferred from homology"/>
<dbReference type="Gene3D" id="3.40.50.300">
    <property type="entry name" value="P-loop containing nucleotide triphosphate hydrolases"/>
    <property type="match status" value="2"/>
</dbReference>
<accession>A0A0R3T7E9</accession>
<dbReference type="GO" id="GO:0003723">
    <property type="term" value="F:RNA binding"/>
    <property type="evidence" value="ECO:0007669"/>
    <property type="project" value="UniProtKB-UniRule"/>
</dbReference>
<organism evidence="10">
    <name type="scientific">Rodentolepis nana</name>
    <name type="common">Dwarf tapeworm</name>
    <name type="synonym">Hymenolepis nana</name>
    <dbReference type="NCBI Taxonomy" id="102285"/>
    <lineage>
        <taxon>Eukaryota</taxon>
        <taxon>Metazoa</taxon>
        <taxon>Spiralia</taxon>
        <taxon>Lophotrochozoa</taxon>
        <taxon>Platyhelminthes</taxon>
        <taxon>Cestoda</taxon>
        <taxon>Eucestoda</taxon>
        <taxon>Cyclophyllidea</taxon>
        <taxon>Hymenolepididae</taxon>
        <taxon>Rodentolepis</taxon>
    </lineage>
</organism>
<dbReference type="EMBL" id="UZAE01001622">
    <property type="protein sequence ID" value="VDN98845.1"/>
    <property type="molecule type" value="Genomic_DNA"/>
</dbReference>
<dbReference type="SMART" id="SM00487">
    <property type="entry name" value="DEXDc"/>
    <property type="match status" value="1"/>
</dbReference>
<evidence type="ECO:0000313" key="8">
    <source>
        <dbReference type="EMBL" id="VDN98845.1"/>
    </source>
</evidence>
<evidence type="ECO:0000313" key="10">
    <source>
        <dbReference type="WBParaSite" id="HNAJ_0000298701-mRNA-1"/>
    </source>
</evidence>
<dbReference type="STRING" id="102285.A0A0R3T7E9"/>
<evidence type="ECO:0000256" key="5">
    <source>
        <dbReference type="RuleBase" id="RU365068"/>
    </source>
</evidence>
<dbReference type="InterPro" id="IPR001650">
    <property type="entry name" value="Helicase_C-like"/>
</dbReference>
<name>A0A0R3T7E9_RODNA</name>
<protein>
    <recommendedName>
        <fullName evidence="5">ATP-dependent RNA helicase</fullName>
        <ecNumber evidence="5">3.6.4.13</ecNumber>
    </recommendedName>
</protein>
<dbReference type="AlphaFoldDB" id="A0A0R3T7E9"/>
<keyword evidence="3 5" id="KW-0067">ATP-binding</keyword>
<dbReference type="PROSITE" id="PS51194">
    <property type="entry name" value="HELICASE_CTER"/>
    <property type="match status" value="1"/>
</dbReference>
<dbReference type="InterPro" id="IPR011545">
    <property type="entry name" value="DEAD/DEAH_box_helicase_dom"/>
</dbReference>
<keyword evidence="4 5" id="KW-0694">RNA-binding</keyword>
<gene>
    <name evidence="8" type="ORF">HNAJ_LOCUS2986</name>
</gene>
<reference evidence="8 9" key="2">
    <citation type="submission" date="2018-11" db="EMBL/GenBank/DDBJ databases">
        <authorList>
            <consortium name="Pathogen Informatics"/>
        </authorList>
    </citation>
    <scope>NUCLEOTIDE SEQUENCE [LARGE SCALE GENOMIC DNA]</scope>
</reference>
<dbReference type="EC" id="3.6.4.13" evidence="5"/>
<evidence type="ECO:0000256" key="4">
    <source>
        <dbReference type="ARBA" id="ARBA00022884"/>
    </source>
</evidence>
<keyword evidence="1 5" id="KW-0547">Nucleotide-binding</keyword>
<keyword evidence="9" id="KW-1185">Reference proteome</keyword>
<sequence>MDYSDAFNSLTQGMVEFDIPAKNIHQKSKQGEDDHLPQQFTRQYLVEPTKKLKNGFPLVKAFKALAKTPYAYQSDTVKTLVSFGYNKPMPVQTVTIPVFHEGHNMLVGSPTGSGKTAAYLIPLLNIAAAEGVSDNSEENHAVRPHCIILTTSHELLGQIFTEAVKIGTNLFPQHGKIAILRKDHYNNRKESTTDGKKVKKVREKRLPADTRVLITTPIRLTTLLKKRKEKCPIKLDSLRWLVIDECDKMLESDLGEHAEMNLRAFRAQLNAVLTAIQDEKGSPSIALFSATLPEPVLAWAVEEISSKYCDASRGLVKIQIGDCNSAVSLVKQELRYCGTEEGKLLELRKMLIEGLVYPCLIFTESRTRAAELYREITLCDKDILVSVLSGDKSESQRVATVKAFREGKVNVLICTDLLGRGMDFRSLMMVVNYDLPPSSIEYIHRIGRTGRAGHVGGRAVTLWTDADLPHMDAILDVMSRSGVAIDPELRRLVGVWKARRASKTHAKALGGVVSQRKGERRLAAKVARAVSKSKGKAKLDKKLLRPWNPHRRSLTDVKGSKLNALKIALEAKASEQGHKKCIVKKK</sequence>
<reference evidence="10" key="1">
    <citation type="submission" date="2017-02" db="UniProtKB">
        <authorList>
            <consortium name="WormBaseParasite"/>
        </authorList>
    </citation>
    <scope>IDENTIFICATION</scope>
</reference>
<comment type="catalytic activity">
    <reaction evidence="5">
        <text>ATP + H2O = ADP + phosphate + H(+)</text>
        <dbReference type="Rhea" id="RHEA:13065"/>
        <dbReference type="ChEBI" id="CHEBI:15377"/>
        <dbReference type="ChEBI" id="CHEBI:15378"/>
        <dbReference type="ChEBI" id="CHEBI:30616"/>
        <dbReference type="ChEBI" id="CHEBI:43474"/>
        <dbReference type="ChEBI" id="CHEBI:456216"/>
        <dbReference type="EC" id="3.6.4.13"/>
    </reaction>
</comment>
<dbReference type="Pfam" id="PF00271">
    <property type="entry name" value="Helicase_C"/>
    <property type="match status" value="1"/>
</dbReference>
<comment type="function">
    <text evidence="5">RNA helicase.</text>
</comment>
<dbReference type="InterPro" id="IPR014001">
    <property type="entry name" value="Helicase_ATP-bd"/>
</dbReference>
<evidence type="ECO:0000259" key="7">
    <source>
        <dbReference type="PROSITE" id="PS51194"/>
    </source>
</evidence>
<dbReference type="CDD" id="cd18787">
    <property type="entry name" value="SF2_C_DEAD"/>
    <property type="match status" value="1"/>
</dbReference>
<comment type="similarity">
    <text evidence="5">Belongs to the DEAD box helicase family.</text>
</comment>
<dbReference type="OrthoDB" id="360161at2759"/>
<dbReference type="PANTHER" id="PTHR24031">
    <property type="entry name" value="RNA HELICASE"/>
    <property type="match status" value="1"/>
</dbReference>
<dbReference type="WBParaSite" id="HNAJ_0000298701-mRNA-1">
    <property type="protein sequence ID" value="HNAJ_0000298701-mRNA-1"/>
    <property type="gene ID" value="HNAJ_0000298701"/>
</dbReference>
<dbReference type="Proteomes" id="UP000278807">
    <property type="component" value="Unassembled WGS sequence"/>
</dbReference>
<comment type="domain">
    <text evidence="5">The Q motif is unique to and characteristic of the DEAD box family of RNA helicases and controls ATP binding and hydrolysis.</text>
</comment>
<dbReference type="GO" id="GO:0003724">
    <property type="term" value="F:RNA helicase activity"/>
    <property type="evidence" value="ECO:0007669"/>
    <property type="project" value="UniProtKB-EC"/>
</dbReference>